<dbReference type="RefSeq" id="YP_010064781.1">
    <property type="nucleotide sequence ID" value="NC_054894.1"/>
</dbReference>
<proteinExistence type="predicted"/>
<keyword evidence="1" id="KW-0472">Membrane</keyword>
<evidence type="ECO:0000313" key="3">
    <source>
        <dbReference type="Proteomes" id="UP000321468"/>
    </source>
</evidence>
<name>A0A5B8RLL8_9CAUD</name>
<dbReference type="EMBL" id="MN019128">
    <property type="protein sequence ID" value="QEA09696.1"/>
    <property type="molecule type" value="Genomic_DNA"/>
</dbReference>
<evidence type="ECO:0000256" key="1">
    <source>
        <dbReference type="SAM" id="Phobius"/>
    </source>
</evidence>
<keyword evidence="1" id="KW-1133">Transmembrane helix</keyword>
<protein>
    <submittedName>
        <fullName evidence="2">Uncharacterized protein</fullName>
    </submittedName>
</protein>
<keyword evidence="3" id="KW-1185">Reference proteome</keyword>
<keyword evidence="1" id="KW-0812">Transmembrane</keyword>
<organism evidence="2 3">
    <name type="scientific">Escherichia phage Henu7</name>
    <dbReference type="NCBI Taxonomy" id="2589652"/>
    <lineage>
        <taxon>Viruses</taxon>
        <taxon>Duplodnaviria</taxon>
        <taxon>Heunggongvirae</taxon>
        <taxon>Uroviricota</taxon>
        <taxon>Caudoviricetes</taxon>
        <taxon>Drexlerviridae</taxon>
        <taxon>Tempevirinae</taxon>
        <taxon>Henuseptimavirus</taxon>
        <taxon>Henuseptimavirus henu7</taxon>
    </lineage>
</organism>
<reference evidence="2 3" key="1">
    <citation type="submission" date="2019-06" db="EMBL/GenBank/DDBJ databases">
        <authorList>
            <person name="Li Q."/>
            <person name="Teng T."/>
        </authorList>
    </citation>
    <scope>NUCLEOTIDE SEQUENCE [LARGE SCALE GENOMIC DNA]</scope>
</reference>
<evidence type="ECO:0000313" key="2">
    <source>
        <dbReference type="EMBL" id="QEA09696.1"/>
    </source>
</evidence>
<dbReference type="Proteomes" id="UP000321468">
    <property type="component" value="Genome"/>
</dbReference>
<dbReference type="GeneID" id="65053237"/>
<dbReference type="Pfam" id="PF23973">
    <property type="entry name" value="DUF7299"/>
    <property type="match status" value="1"/>
</dbReference>
<accession>A0A5B8RLL8</accession>
<dbReference type="InterPro" id="IPR055723">
    <property type="entry name" value="DUF7299"/>
</dbReference>
<feature type="transmembrane region" description="Helical" evidence="1">
    <location>
        <begin position="6"/>
        <end position="23"/>
    </location>
</feature>
<sequence length="77" mass="8719">MILGFVIGFIAAIVMVMVIGGAAQKYAIKKGWFASAIWIEKEKRWKVRGRFLSVASKIHTGILEEYRSGRKTVKYVD</sequence>
<dbReference type="KEGG" id="vg:65053237"/>